<organism evidence="1 2">
    <name type="scientific">Malurus cyaneus samueli</name>
    <dbReference type="NCBI Taxonomy" id="2593467"/>
    <lineage>
        <taxon>Eukaryota</taxon>
        <taxon>Metazoa</taxon>
        <taxon>Chordata</taxon>
        <taxon>Craniata</taxon>
        <taxon>Vertebrata</taxon>
        <taxon>Euteleostomi</taxon>
        <taxon>Archelosauria</taxon>
        <taxon>Archosauria</taxon>
        <taxon>Dinosauria</taxon>
        <taxon>Saurischia</taxon>
        <taxon>Theropoda</taxon>
        <taxon>Coelurosauria</taxon>
        <taxon>Aves</taxon>
        <taxon>Neognathae</taxon>
        <taxon>Neoaves</taxon>
        <taxon>Telluraves</taxon>
        <taxon>Australaves</taxon>
        <taxon>Passeriformes</taxon>
        <taxon>Meliphagoidea</taxon>
        <taxon>Maluridae</taxon>
        <taxon>Malurus</taxon>
    </lineage>
</organism>
<proteinExistence type="predicted"/>
<evidence type="ECO:0000313" key="1">
    <source>
        <dbReference type="Ensembl" id="ENSMCSP00000018748.1"/>
    </source>
</evidence>
<keyword evidence="2" id="KW-1185">Reference proteome</keyword>
<protein>
    <submittedName>
        <fullName evidence="1">Uncharacterized protein</fullName>
    </submittedName>
</protein>
<accession>A0A8C5U9H4</accession>
<name>A0A8C5U9H4_9PASS</name>
<dbReference type="Proteomes" id="UP000694560">
    <property type="component" value="Unplaced"/>
</dbReference>
<evidence type="ECO:0000313" key="2">
    <source>
        <dbReference type="Proteomes" id="UP000694560"/>
    </source>
</evidence>
<reference evidence="1" key="1">
    <citation type="submission" date="2025-08" db="UniProtKB">
        <authorList>
            <consortium name="Ensembl"/>
        </authorList>
    </citation>
    <scope>IDENTIFICATION</scope>
</reference>
<dbReference type="AlphaFoldDB" id="A0A8C5U9H4"/>
<sequence>MSKYVRMPKSLPLFLPSMADLRMSKGEQDPAYCHHSRADFLPPRLPGFLAPARSILAWVGRGSQAPWRGPPKSPSEPAVA</sequence>
<reference evidence="1" key="2">
    <citation type="submission" date="2025-09" db="UniProtKB">
        <authorList>
            <consortium name="Ensembl"/>
        </authorList>
    </citation>
    <scope>IDENTIFICATION</scope>
</reference>
<dbReference type="Ensembl" id="ENSMCST00000019217.1">
    <property type="protein sequence ID" value="ENSMCSP00000018748.1"/>
    <property type="gene ID" value="ENSMCSG00000013174.1"/>
</dbReference>